<dbReference type="InterPro" id="IPR035952">
    <property type="entry name" value="Rhomboid-like_sf"/>
</dbReference>
<evidence type="ECO:0000256" key="1">
    <source>
        <dbReference type="ARBA" id="ARBA00004141"/>
    </source>
</evidence>
<dbReference type="EMBL" id="BAABAH010000007">
    <property type="protein sequence ID" value="GAA3821576.1"/>
    <property type="molecule type" value="Genomic_DNA"/>
</dbReference>
<feature type="transmembrane region" description="Helical" evidence="7">
    <location>
        <begin position="187"/>
        <end position="205"/>
    </location>
</feature>
<dbReference type="InterPro" id="IPR022764">
    <property type="entry name" value="Peptidase_S54_rhomboid_dom"/>
</dbReference>
<keyword evidence="3 7" id="KW-0812">Transmembrane</keyword>
<comment type="similarity">
    <text evidence="2">Belongs to the peptidase S54 family.</text>
</comment>
<name>A0ABP7ILL4_9ACTN</name>
<evidence type="ECO:0000259" key="8">
    <source>
        <dbReference type="Pfam" id="PF01694"/>
    </source>
</evidence>
<evidence type="ECO:0000313" key="9">
    <source>
        <dbReference type="EMBL" id="GAA3821576.1"/>
    </source>
</evidence>
<evidence type="ECO:0000256" key="3">
    <source>
        <dbReference type="ARBA" id="ARBA00022692"/>
    </source>
</evidence>
<feature type="domain" description="Peptidase S54 rhomboid" evidence="8">
    <location>
        <begin position="146"/>
        <end position="277"/>
    </location>
</feature>
<evidence type="ECO:0000256" key="5">
    <source>
        <dbReference type="ARBA" id="ARBA00022989"/>
    </source>
</evidence>
<feature type="transmembrane region" description="Helical" evidence="7">
    <location>
        <begin position="237"/>
        <end position="255"/>
    </location>
</feature>
<feature type="transmembrane region" description="Helical" evidence="7">
    <location>
        <begin position="261"/>
        <end position="279"/>
    </location>
</feature>
<dbReference type="Proteomes" id="UP001501821">
    <property type="component" value="Unassembled WGS sequence"/>
</dbReference>
<keyword evidence="4" id="KW-0378">Hydrolase</keyword>
<dbReference type="GO" id="GO:0008233">
    <property type="term" value="F:peptidase activity"/>
    <property type="evidence" value="ECO:0007669"/>
    <property type="project" value="UniProtKB-KW"/>
</dbReference>
<evidence type="ECO:0000256" key="4">
    <source>
        <dbReference type="ARBA" id="ARBA00022801"/>
    </source>
</evidence>
<dbReference type="CDD" id="cd19756">
    <property type="entry name" value="Bbox2"/>
    <property type="match status" value="1"/>
</dbReference>
<dbReference type="Gene3D" id="1.20.1540.10">
    <property type="entry name" value="Rhomboid-like"/>
    <property type="match status" value="1"/>
</dbReference>
<dbReference type="Pfam" id="PF01694">
    <property type="entry name" value="Rhomboid"/>
    <property type="match status" value="1"/>
</dbReference>
<dbReference type="InterPro" id="IPR050925">
    <property type="entry name" value="Rhomboid_protease_S54"/>
</dbReference>
<dbReference type="SUPFAM" id="SSF144091">
    <property type="entry name" value="Rhomboid-like"/>
    <property type="match status" value="1"/>
</dbReference>
<evidence type="ECO:0000256" key="6">
    <source>
        <dbReference type="ARBA" id="ARBA00023136"/>
    </source>
</evidence>
<keyword evidence="9" id="KW-0645">Protease</keyword>
<feature type="transmembrane region" description="Helical" evidence="7">
    <location>
        <begin position="211"/>
        <end position="230"/>
    </location>
</feature>
<comment type="subcellular location">
    <subcellularLocation>
        <location evidence="1">Membrane</location>
        <topology evidence="1">Multi-pass membrane protein</topology>
    </subcellularLocation>
</comment>
<gene>
    <name evidence="9" type="ORF">GCM10022242_24080</name>
</gene>
<reference evidence="10" key="1">
    <citation type="journal article" date="2019" name="Int. J. Syst. Evol. Microbiol.">
        <title>The Global Catalogue of Microorganisms (GCM) 10K type strain sequencing project: providing services to taxonomists for standard genome sequencing and annotation.</title>
        <authorList>
            <consortium name="The Broad Institute Genomics Platform"/>
            <consortium name="The Broad Institute Genome Sequencing Center for Infectious Disease"/>
            <person name="Wu L."/>
            <person name="Ma J."/>
        </authorList>
    </citation>
    <scope>NUCLEOTIDE SEQUENCE [LARGE SCALE GENOMIC DNA]</scope>
    <source>
        <strain evidence="10">JCM 16953</strain>
    </source>
</reference>
<dbReference type="PANTHER" id="PTHR43731">
    <property type="entry name" value="RHOMBOID PROTEASE"/>
    <property type="match status" value="1"/>
</dbReference>
<protein>
    <submittedName>
        <fullName evidence="9">Rhomboid family intramembrane serine protease</fullName>
    </submittedName>
</protein>
<feature type="transmembrane region" description="Helical" evidence="7">
    <location>
        <begin position="286"/>
        <end position="309"/>
    </location>
</feature>
<keyword evidence="10" id="KW-1185">Reference proteome</keyword>
<organism evidence="9 10">
    <name type="scientific">Nocardioides panacisoli</name>
    <dbReference type="NCBI Taxonomy" id="627624"/>
    <lineage>
        <taxon>Bacteria</taxon>
        <taxon>Bacillati</taxon>
        <taxon>Actinomycetota</taxon>
        <taxon>Actinomycetes</taxon>
        <taxon>Propionibacteriales</taxon>
        <taxon>Nocardioidaceae</taxon>
        <taxon>Nocardioides</taxon>
    </lineage>
</organism>
<evidence type="ECO:0000256" key="7">
    <source>
        <dbReference type="SAM" id="Phobius"/>
    </source>
</evidence>
<keyword evidence="6 7" id="KW-0472">Membrane</keyword>
<dbReference type="GO" id="GO:0006508">
    <property type="term" value="P:proteolysis"/>
    <property type="evidence" value="ECO:0007669"/>
    <property type="project" value="UniProtKB-KW"/>
</dbReference>
<keyword evidence="5 7" id="KW-1133">Transmembrane helix</keyword>
<proteinExistence type="inferred from homology"/>
<dbReference type="PANTHER" id="PTHR43731:SF14">
    <property type="entry name" value="PRESENILIN-ASSOCIATED RHOMBOID-LIKE PROTEIN, MITOCHONDRIAL"/>
    <property type="match status" value="1"/>
</dbReference>
<accession>A0ABP7ILL4</accession>
<evidence type="ECO:0000313" key="10">
    <source>
        <dbReference type="Proteomes" id="UP001501821"/>
    </source>
</evidence>
<feature type="transmembrane region" description="Helical" evidence="7">
    <location>
        <begin position="75"/>
        <end position="97"/>
    </location>
</feature>
<comment type="caution">
    <text evidence="9">The sequence shown here is derived from an EMBL/GenBank/DDBJ whole genome shotgun (WGS) entry which is preliminary data.</text>
</comment>
<sequence length="311" mass="32491">MTTSGGSAPGVPTCYRHPERETYISCQRCGRAICPDCMNDAAVGFQCPDCLAEGRKQTRSGRTAYGGLRPSRPGIVSMTLIGINAVVWLAIVASGGASSRLFELIGLLPEGRCQTDNGGWFPGIGDASTCDAINRGAHWVNGVADGAVWQLLTSTFSHIEVWHIGFNMLALWVLGPQLEIALGRARFLVLYLGSSLAGSVCVLWLSSENQVTLGASGAIFGLMGALLVIARKVHADMSGLLGWIGANALLTFIVPNVSWQGHVGGFVGGLLIAGILVYAPKARRTLVQSAGVAAVVVALLAATAVRMAMLG</sequence>
<evidence type="ECO:0000256" key="2">
    <source>
        <dbReference type="ARBA" id="ARBA00009045"/>
    </source>
</evidence>